<keyword evidence="2" id="KW-1185">Reference proteome</keyword>
<accession>A0A348AN51</accession>
<reference evidence="1 2" key="1">
    <citation type="journal article" date="2018" name="Int. J. Syst. Evol. Microbiol.">
        <title>Methylomusa anaerophila gen. nov., sp. nov., an anaerobic methanol-utilizing bacterium isolated from a microbial fuel cell.</title>
        <authorList>
            <person name="Amano N."/>
            <person name="Yamamuro A."/>
            <person name="Miyahara M."/>
            <person name="Kouzuma A."/>
            <person name="Abe T."/>
            <person name="Watanabe K."/>
        </authorList>
    </citation>
    <scope>NUCLEOTIDE SEQUENCE [LARGE SCALE GENOMIC DNA]</scope>
    <source>
        <strain evidence="1 2">MMFC1</strain>
    </source>
</reference>
<protein>
    <submittedName>
        <fullName evidence="1">Uncharacterized protein</fullName>
    </submittedName>
</protein>
<evidence type="ECO:0000313" key="2">
    <source>
        <dbReference type="Proteomes" id="UP000276437"/>
    </source>
</evidence>
<organism evidence="1 2">
    <name type="scientific">Methylomusa anaerophila</name>
    <dbReference type="NCBI Taxonomy" id="1930071"/>
    <lineage>
        <taxon>Bacteria</taxon>
        <taxon>Bacillati</taxon>
        <taxon>Bacillota</taxon>
        <taxon>Negativicutes</taxon>
        <taxon>Selenomonadales</taxon>
        <taxon>Sporomusaceae</taxon>
        <taxon>Methylomusa</taxon>
    </lineage>
</organism>
<name>A0A348AN51_9FIRM</name>
<dbReference type="EMBL" id="AP018449">
    <property type="protein sequence ID" value="BBB92499.1"/>
    <property type="molecule type" value="Genomic_DNA"/>
</dbReference>
<sequence>MYAKKILEVFYLLWNIYIPNKTRSCTARKSLLYRTLLFVKYISYQEDAEFI</sequence>
<evidence type="ECO:0000313" key="1">
    <source>
        <dbReference type="EMBL" id="BBB92499.1"/>
    </source>
</evidence>
<dbReference type="KEGG" id="mana:MAMMFC1_03192"/>
<dbReference type="AlphaFoldDB" id="A0A348AN51"/>
<proteinExistence type="predicted"/>
<gene>
    <name evidence="1" type="ORF">MAMMFC1_03192</name>
</gene>
<dbReference type="Proteomes" id="UP000276437">
    <property type="component" value="Chromosome"/>
</dbReference>